<dbReference type="CDD" id="cd00257">
    <property type="entry name" value="beta-trefoil_FSCN-like"/>
    <property type="match status" value="1"/>
</dbReference>
<name>X6MWD8_RETFI</name>
<feature type="compositionally biased region" description="Low complexity" evidence="1">
    <location>
        <begin position="200"/>
        <end position="219"/>
    </location>
</feature>
<keyword evidence="3" id="KW-1185">Reference proteome</keyword>
<dbReference type="Gene3D" id="2.80.10.50">
    <property type="match status" value="1"/>
</dbReference>
<feature type="compositionally biased region" description="Basic and acidic residues" evidence="1">
    <location>
        <begin position="246"/>
        <end position="257"/>
    </location>
</feature>
<evidence type="ECO:0000256" key="1">
    <source>
        <dbReference type="SAM" id="MobiDB-lite"/>
    </source>
</evidence>
<dbReference type="Proteomes" id="UP000023152">
    <property type="component" value="Unassembled WGS sequence"/>
</dbReference>
<comment type="caution">
    <text evidence="2">The sequence shown here is derived from an EMBL/GenBank/DDBJ whole genome shotgun (WGS) entry which is preliminary data.</text>
</comment>
<dbReference type="InterPro" id="IPR008999">
    <property type="entry name" value="Actin-crosslinking"/>
</dbReference>
<dbReference type="AlphaFoldDB" id="X6MWD8"/>
<dbReference type="EMBL" id="ASPP01015397">
    <property type="protein sequence ID" value="ETO18159.1"/>
    <property type="molecule type" value="Genomic_DNA"/>
</dbReference>
<sequence length="383" mass="42938">MAQQNGADIGRRDSSLTVKKDMIIRHVHGAQIRANPSNHQYIDHKGGEGDWSKWSIHYEDSNKVALIQNQKTRKYLTIDKKATEFLANGEGTGVYCRFKIHHNNEGQIQLESMAYPGLYLSVRSHEGVVIETQANVSGNYFHILTHGVREDDTCFTQPYQFQHENIVIIRHPHNAGIAVIQGKLSDKGTKDTHSHWLAIPQLSPHPHSNPSSQPSQSSSAEKSIVADVDIKDGPKKLDITTSDNTQKSDHKTNELLDHNNNNNNNNHNTAKVVSGDKNVVSKNSNDDKKTTSIVEEKHADFIQTIKLRHEHTQKYLAINEAREIELINTDTDYALFKVHVITKPNVVKLESWKVSGAFIDVKEGGIMVGKGGPHSQVTILRKQ</sequence>
<gene>
    <name evidence="2" type="ORF">RFI_19129</name>
</gene>
<protein>
    <recommendedName>
        <fullName evidence="4">Fascin domain-containing protein</fullName>
    </recommendedName>
</protein>
<evidence type="ECO:0000313" key="2">
    <source>
        <dbReference type="EMBL" id="ETO18159.1"/>
    </source>
</evidence>
<proteinExistence type="predicted"/>
<feature type="region of interest" description="Disordered" evidence="1">
    <location>
        <begin position="199"/>
        <end position="266"/>
    </location>
</feature>
<accession>X6MWD8</accession>
<feature type="compositionally biased region" description="Basic and acidic residues" evidence="1">
    <location>
        <begin position="228"/>
        <end position="238"/>
    </location>
</feature>
<organism evidence="2 3">
    <name type="scientific">Reticulomyxa filosa</name>
    <dbReference type="NCBI Taxonomy" id="46433"/>
    <lineage>
        <taxon>Eukaryota</taxon>
        <taxon>Sar</taxon>
        <taxon>Rhizaria</taxon>
        <taxon>Retaria</taxon>
        <taxon>Foraminifera</taxon>
        <taxon>Monothalamids</taxon>
        <taxon>Reticulomyxidae</taxon>
        <taxon>Reticulomyxa</taxon>
    </lineage>
</organism>
<evidence type="ECO:0000313" key="3">
    <source>
        <dbReference type="Proteomes" id="UP000023152"/>
    </source>
</evidence>
<dbReference type="SUPFAM" id="SSF50405">
    <property type="entry name" value="Actin-crosslinking proteins"/>
    <property type="match status" value="1"/>
</dbReference>
<reference evidence="2 3" key="1">
    <citation type="journal article" date="2013" name="Curr. Biol.">
        <title>The Genome of the Foraminiferan Reticulomyxa filosa.</title>
        <authorList>
            <person name="Glockner G."/>
            <person name="Hulsmann N."/>
            <person name="Schleicher M."/>
            <person name="Noegel A.A."/>
            <person name="Eichinger L."/>
            <person name="Gallinger C."/>
            <person name="Pawlowski J."/>
            <person name="Sierra R."/>
            <person name="Euteneuer U."/>
            <person name="Pillet L."/>
            <person name="Moustafa A."/>
            <person name="Platzer M."/>
            <person name="Groth M."/>
            <person name="Szafranski K."/>
            <person name="Schliwa M."/>
        </authorList>
    </citation>
    <scope>NUCLEOTIDE SEQUENCE [LARGE SCALE GENOMIC DNA]</scope>
</reference>
<evidence type="ECO:0008006" key="4">
    <source>
        <dbReference type="Google" id="ProtNLM"/>
    </source>
</evidence>